<gene>
    <name evidence="1" type="ORF">BCR26_16245</name>
</gene>
<dbReference type="OrthoDB" id="2180217at2"/>
<proteinExistence type="predicted"/>
<accession>A0A1E5KUT2</accession>
<dbReference type="Proteomes" id="UP000095256">
    <property type="component" value="Unassembled WGS sequence"/>
</dbReference>
<organism evidence="1 2">
    <name type="scientific">Enterococcus rivorum</name>
    <dbReference type="NCBI Taxonomy" id="762845"/>
    <lineage>
        <taxon>Bacteria</taxon>
        <taxon>Bacillati</taxon>
        <taxon>Bacillota</taxon>
        <taxon>Bacilli</taxon>
        <taxon>Lactobacillales</taxon>
        <taxon>Enterococcaceae</taxon>
        <taxon>Enterococcus</taxon>
    </lineage>
</organism>
<sequence length="219" mass="26039">MLLNKQLEIERKNRGISKKRLVQIIEQGTGLTFQVDTIRRWESGISSIDPRGVAFLSILYDITMEDLVSEDVEPVIDNKEKYYKLGKEISEYCLVENITEFTMRYEVVYSRDWIVTPKYDLIMRCYEDYLKRDQADYFACKAAYEVCRDWMVNIKELDYTDDRLYNRIYDDSAGYLGIREKRDPVDYLDLLEELEAVVDDISGYLELFETGGFDKWEYI</sequence>
<protein>
    <submittedName>
        <fullName evidence="1">Uncharacterized protein</fullName>
    </submittedName>
</protein>
<dbReference type="AlphaFoldDB" id="A0A1E5KUT2"/>
<reference evidence="1 2" key="1">
    <citation type="submission" date="2016-09" db="EMBL/GenBank/DDBJ databases">
        <authorList>
            <person name="Capua I."/>
            <person name="De Benedictis P."/>
            <person name="Joannis T."/>
            <person name="Lombin L.H."/>
            <person name="Cattoli G."/>
        </authorList>
    </citation>
    <scope>NUCLEOTIDE SEQUENCE [LARGE SCALE GENOMIC DNA]</scope>
    <source>
        <strain evidence="1 2">LMG 25899</strain>
    </source>
</reference>
<dbReference type="STRING" id="762845.BCR26_16245"/>
<dbReference type="EMBL" id="MIEK01000041">
    <property type="protein sequence ID" value="OEH81622.1"/>
    <property type="molecule type" value="Genomic_DNA"/>
</dbReference>
<name>A0A1E5KUT2_9ENTE</name>
<dbReference type="RefSeq" id="WP_069699423.1">
    <property type="nucleotide sequence ID" value="NZ_JAGGMA010000045.1"/>
</dbReference>
<evidence type="ECO:0000313" key="1">
    <source>
        <dbReference type="EMBL" id="OEH81622.1"/>
    </source>
</evidence>
<comment type="caution">
    <text evidence="1">The sequence shown here is derived from an EMBL/GenBank/DDBJ whole genome shotgun (WGS) entry which is preliminary data.</text>
</comment>
<evidence type="ECO:0000313" key="2">
    <source>
        <dbReference type="Proteomes" id="UP000095256"/>
    </source>
</evidence>
<keyword evidence="2" id="KW-1185">Reference proteome</keyword>